<evidence type="ECO:0000256" key="4">
    <source>
        <dbReference type="ARBA" id="ARBA00022679"/>
    </source>
</evidence>
<reference evidence="10 11" key="1">
    <citation type="submission" date="2016-08" db="EMBL/GenBank/DDBJ databases">
        <authorList>
            <person name="Seilhamer J.J."/>
        </authorList>
    </citation>
    <scope>NUCLEOTIDE SEQUENCE [LARGE SCALE GENOMIC DNA]</scope>
    <source>
        <strain evidence="10 11">A37T2</strain>
    </source>
</reference>
<dbReference type="EMBL" id="FMAR01000002">
    <property type="protein sequence ID" value="SCC01565.1"/>
    <property type="molecule type" value="Genomic_DNA"/>
</dbReference>
<evidence type="ECO:0000256" key="7">
    <source>
        <dbReference type="ARBA" id="ARBA00023136"/>
    </source>
</evidence>
<feature type="domain" description="Glycosyltransferase RgtA/B/C/D-like" evidence="9">
    <location>
        <begin position="53"/>
        <end position="209"/>
    </location>
</feature>
<dbReference type="GO" id="GO:0016763">
    <property type="term" value="F:pentosyltransferase activity"/>
    <property type="evidence" value="ECO:0007669"/>
    <property type="project" value="TreeGrafter"/>
</dbReference>
<protein>
    <submittedName>
        <fullName evidence="10">Dolichyl-phosphate-mannose-protein mannosyltransferase</fullName>
    </submittedName>
</protein>
<feature type="transmembrane region" description="Helical" evidence="8">
    <location>
        <begin position="149"/>
        <end position="180"/>
    </location>
</feature>
<feature type="transmembrane region" description="Helical" evidence="8">
    <location>
        <begin position="268"/>
        <end position="285"/>
    </location>
</feature>
<dbReference type="InterPro" id="IPR050297">
    <property type="entry name" value="LipidA_mod_glycosyltrf_83"/>
</dbReference>
<evidence type="ECO:0000256" key="5">
    <source>
        <dbReference type="ARBA" id="ARBA00022692"/>
    </source>
</evidence>
<name>A0A1C4B3V2_9BACT</name>
<comment type="subcellular location">
    <subcellularLocation>
        <location evidence="1">Cell membrane</location>
        <topology evidence="1">Multi-pass membrane protein</topology>
    </subcellularLocation>
</comment>
<evidence type="ECO:0000313" key="11">
    <source>
        <dbReference type="Proteomes" id="UP000242818"/>
    </source>
</evidence>
<keyword evidence="5 8" id="KW-0812">Transmembrane</keyword>
<evidence type="ECO:0000259" key="9">
    <source>
        <dbReference type="Pfam" id="PF13231"/>
    </source>
</evidence>
<accession>A0A1C4B3V2</accession>
<evidence type="ECO:0000256" key="3">
    <source>
        <dbReference type="ARBA" id="ARBA00022676"/>
    </source>
</evidence>
<feature type="transmembrane region" description="Helical" evidence="8">
    <location>
        <begin position="73"/>
        <end position="93"/>
    </location>
</feature>
<evidence type="ECO:0000313" key="10">
    <source>
        <dbReference type="EMBL" id="SCC01565.1"/>
    </source>
</evidence>
<evidence type="ECO:0000256" key="2">
    <source>
        <dbReference type="ARBA" id="ARBA00022475"/>
    </source>
</evidence>
<evidence type="ECO:0000256" key="1">
    <source>
        <dbReference type="ARBA" id="ARBA00004651"/>
    </source>
</evidence>
<organism evidence="10 11">
    <name type="scientific">Chitinophaga costaii</name>
    <dbReference type="NCBI Taxonomy" id="1335309"/>
    <lineage>
        <taxon>Bacteria</taxon>
        <taxon>Pseudomonadati</taxon>
        <taxon>Bacteroidota</taxon>
        <taxon>Chitinophagia</taxon>
        <taxon>Chitinophagales</taxon>
        <taxon>Chitinophagaceae</taxon>
        <taxon>Chitinophaga</taxon>
    </lineage>
</organism>
<feature type="transmembrane region" description="Helical" evidence="8">
    <location>
        <begin position="124"/>
        <end position="143"/>
    </location>
</feature>
<feature type="transmembrane region" description="Helical" evidence="8">
    <location>
        <begin position="7"/>
        <end position="27"/>
    </location>
</feature>
<keyword evidence="4 10" id="KW-0808">Transferase</keyword>
<dbReference type="GO" id="GO:0005886">
    <property type="term" value="C:plasma membrane"/>
    <property type="evidence" value="ECO:0007669"/>
    <property type="project" value="UniProtKB-SubCell"/>
</dbReference>
<dbReference type="RefSeq" id="WP_165798410.1">
    <property type="nucleotide sequence ID" value="NZ_FMAR01000002.1"/>
</dbReference>
<keyword evidence="2" id="KW-1003">Cell membrane</keyword>
<feature type="transmembrane region" description="Helical" evidence="8">
    <location>
        <begin position="232"/>
        <end position="261"/>
    </location>
</feature>
<feature type="transmembrane region" description="Helical" evidence="8">
    <location>
        <begin position="99"/>
        <end position="117"/>
    </location>
</feature>
<feature type="transmembrane region" description="Helical" evidence="8">
    <location>
        <begin position="321"/>
        <end position="341"/>
    </location>
</feature>
<dbReference type="PANTHER" id="PTHR33908">
    <property type="entry name" value="MANNOSYLTRANSFERASE YKCB-RELATED"/>
    <property type="match status" value="1"/>
</dbReference>
<dbReference type="Pfam" id="PF13231">
    <property type="entry name" value="PMT_2"/>
    <property type="match status" value="1"/>
</dbReference>
<dbReference type="Proteomes" id="UP000242818">
    <property type="component" value="Unassembled WGS sequence"/>
</dbReference>
<keyword evidence="6 8" id="KW-1133">Transmembrane helix</keyword>
<proteinExistence type="predicted"/>
<sequence>MPVRKNTWILPVLLCLKILLQYCIISPAYDLHRDEYLHLDLGNHPAWGYLSVPPLSALEAIFIHWLGNGEWAVHLVPALFGALTLLVIWRLTAALGGRLYAQVLAATAFIFSSFLRVNMLFQPVSFDILSWTLVYYCLIQYIRTEKSKWMIWLGAALGISFLNKYNVVFLVAGLLPALLLTPQRVLFTRKHFWYAPGIALLIALPNLVWQVQHNFPVVHHMRELSKTQLVNVTAGGFIIDQLMFLANVIFLWAGALVALFLYAPFRPYRAVAWSFFFVIIIYIVAHGKSYYAFGLYPTLMAFGSVYFEHLFQAGRQRYWRVAWLLIPVALMIRVADIVFPISSPAKLQTQHTRMQRLGLLHWEDGKDHLLPQDFADMQGWHDMAALALSAYRKLPDSVKPNILVICGNYGQAGALNYYNRGKMPEAIAYNADYAYWFPKIDTLQAIILLDDEPDELAKKVSGSIVKEGEVTNAYAREQGTAVFTLTRLQPGLLELLRKKAKATVNEYEGRNSKTLR</sequence>
<dbReference type="STRING" id="1335309.GA0116948_102413"/>
<dbReference type="AlphaFoldDB" id="A0A1C4B3V2"/>
<feature type="transmembrane region" description="Helical" evidence="8">
    <location>
        <begin position="192"/>
        <end position="212"/>
    </location>
</feature>
<evidence type="ECO:0000256" key="8">
    <source>
        <dbReference type="SAM" id="Phobius"/>
    </source>
</evidence>
<gene>
    <name evidence="10" type="ORF">GA0116948_102413</name>
</gene>
<dbReference type="GO" id="GO:0009103">
    <property type="term" value="P:lipopolysaccharide biosynthetic process"/>
    <property type="evidence" value="ECO:0007669"/>
    <property type="project" value="UniProtKB-ARBA"/>
</dbReference>
<dbReference type="InterPro" id="IPR038731">
    <property type="entry name" value="RgtA/B/C-like"/>
</dbReference>
<feature type="transmembrane region" description="Helical" evidence="8">
    <location>
        <begin position="291"/>
        <end position="309"/>
    </location>
</feature>
<feature type="transmembrane region" description="Helical" evidence="8">
    <location>
        <begin position="47"/>
        <end position="66"/>
    </location>
</feature>
<dbReference type="PANTHER" id="PTHR33908:SF11">
    <property type="entry name" value="MEMBRANE PROTEIN"/>
    <property type="match status" value="1"/>
</dbReference>
<keyword evidence="7 8" id="KW-0472">Membrane</keyword>
<keyword evidence="11" id="KW-1185">Reference proteome</keyword>
<keyword evidence="3 10" id="KW-0328">Glycosyltransferase</keyword>
<evidence type="ECO:0000256" key="6">
    <source>
        <dbReference type="ARBA" id="ARBA00022989"/>
    </source>
</evidence>